<evidence type="ECO:0000256" key="3">
    <source>
        <dbReference type="ARBA" id="ARBA00022964"/>
    </source>
</evidence>
<dbReference type="EMBL" id="EU423869">
    <property type="protein sequence ID" value="ACB59225.1"/>
    <property type="molecule type" value="Genomic_DNA"/>
</dbReference>
<dbReference type="CDD" id="cd10548">
    <property type="entry name" value="cupin_CDO"/>
    <property type="match status" value="1"/>
</dbReference>
<accession>B3TZD7</accession>
<dbReference type="InterPro" id="IPR010300">
    <property type="entry name" value="CDO_1"/>
</dbReference>
<name>B3TZD7_9BURK</name>
<dbReference type="GO" id="GO:0008198">
    <property type="term" value="F:ferrous iron binding"/>
    <property type="evidence" value="ECO:0007669"/>
    <property type="project" value="TreeGrafter"/>
</dbReference>
<dbReference type="Gene3D" id="2.60.120.10">
    <property type="entry name" value="Jelly Rolls"/>
    <property type="match status" value="1"/>
</dbReference>
<dbReference type="InterPro" id="IPR014710">
    <property type="entry name" value="RmlC-like_jellyroll"/>
</dbReference>
<dbReference type="AlphaFoldDB" id="B3TZD7"/>
<keyword evidence="4" id="KW-0560">Oxidoreductase</keyword>
<organism evidence="7">
    <name type="scientific">Advenella kashmirensis</name>
    <dbReference type="NCBI Taxonomy" id="310575"/>
    <lineage>
        <taxon>Bacteria</taxon>
        <taxon>Pseudomonadati</taxon>
        <taxon>Pseudomonadota</taxon>
        <taxon>Betaproteobacteria</taxon>
        <taxon>Burkholderiales</taxon>
        <taxon>Alcaligenaceae</taxon>
    </lineage>
</organism>
<feature type="binding site" evidence="6">
    <location>
        <position position="143"/>
    </location>
    <ligand>
        <name>Fe cation</name>
        <dbReference type="ChEBI" id="CHEBI:24875"/>
        <note>catalytic</note>
    </ligand>
</feature>
<evidence type="ECO:0000313" key="7">
    <source>
        <dbReference type="EMBL" id="ACB59225.1"/>
    </source>
</evidence>
<feature type="binding site" evidence="6">
    <location>
        <position position="92"/>
    </location>
    <ligand>
        <name>Fe cation</name>
        <dbReference type="ChEBI" id="CHEBI:24875"/>
        <note>catalytic</note>
    </ligand>
</feature>
<evidence type="ECO:0000256" key="4">
    <source>
        <dbReference type="ARBA" id="ARBA00023002"/>
    </source>
</evidence>
<keyword evidence="2 6" id="KW-0479">Metal-binding</keyword>
<proteinExistence type="inferred from homology"/>
<evidence type="ECO:0000256" key="5">
    <source>
        <dbReference type="ARBA" id="ARBA00023004"/>
    </source>
</evidence>
<dbReference type="PANTHER" id="PTHR12918">
    <property type="entry name" value="CYSTEINE DIOXYGENASE"/>
    <property type="match status" value="1"/>
</dbReference>
<protein>
    <submittedName>
        <fullName evidence="7">Non-heme Fe-dependent thiol dioxygenase</fullName>
    </submittedName>
</protein>
<sequence length="195" mass="21842">MTTTVASPRFQQFIESFTQLIEQSSNNEAQILESGRSLLGDLVANDVWLPEQFAQPHPQYYQQYLLHADPLDRYSVVSFVWGPGQKTPIHNHTVWALIGMMRGSERSELFAVPKPDEPMQLVNTDTLSPGDIDMVSPRLGDIHRVSNVFDDRVSISIHVYGGNIGRISRHVYDALTGRTKTFISGYSNEPEAPAA</sequence>
<keyword evidence="3 7" id="KW-0223">Dioxygenase</keyword>
<keyword evidence="5 6" id="KW-0408">Iron</keyword>
<feature type="binding site" evidence="6">
    <location>
        <position position="90"/>
    </location>
    <ligand>
        <name>Fe cation</name>
        <dbReference type="ChEBI" id="CHEBI:24875"/>
        <note>catalytic</note>
    </ligand>
</feature>
<dbReference type="BioCyc" id="MetaCyc:MONOMER-18554"/>
<evidence type="ECO:0000256" key="2">
    <source>
        <dbReference type="ARBA" id="ARBA00022723"/>
    </source>
</evidence>
<evidence type="ECO:0000256" key="1">
    <source>
        <dbReference type="ARBA" id="ARBA00006622"/>
    </source>
</evidence>
<dbReference type="GO" id="GO:0016702">
    <property type="term" value="F:oxidoreductase activity, acting on single donors with incorporation of molecular oxygen, incorporation of two atoms of oxygen"/>
    <property type="evidence" value="ECO:0007669"/>
    <property type="project" value="InterPro"/>
</dbReference>
<evidence type="ECO:0000256" key="6">
    <source>
        <dbReference type="PIRSR" id="PIRSR610300-51"/>
    </source>
</evidence>
<reference evidence="7" key="1">
    <citation type="submission" date="2008-01" db="EMBL/GenBank/DDBJ databases">
        <title>Microbial degradation of DTDP: an organic thiochemical used as precursor substrate for biosynthesis of polythioesters.</title>
        <authorList>
            <person name="Wuebbeler J.H."/>
            <person name="Bruland N."/>
            <person name="Kretschmer K."/>
            <person name="Steinbuechel A."/>
        </authorList>
    </citation>
    <scope>NUCLEOTIDE SEQUENCE</scope>
    <source>
        <strain evidence="7">DPN7</strain>
    </source>
</reference>
<dbReference type="Pfam" id="PF05995">
    <property type="entry name" value="CDO_I"/>
    <property type="match status" value="1"/>
</dbReference>
<dbReference type="PANTHER" id="PTHR12918:SF1">
    <property type="entry name" value="CYSTEINE DIOXYGENASE TYPE 1"/>
    <property type="match status" value="1"/>
</dbReference>
<dbReference type="InterPro" id="IPR011051">
    <property type="entry name" value="RmlC_Cupin_sf"/>
</dbReference>
<comment type="similarity">
    <text evidence="1">Belongs to the cysteine dioxygenase family.</text>
</comment>
<dbReference type="SUPFAM" id="SSF51182">
    <property type="entry name" value="RmlC-like cupins"/>
    <property type="match status" value="1"/>
</dbReference>
<dbReference type="Gene3D" id="1.20.5.440">
    <property type="entry name" value="ATP synthase delta/epsilon subunit, C-terminal domain"/>
    <property type="match status" value="1"/>
</dbReference>